<sequence length="286" mass="31735">MGTLCLVPNLSKYPATHQHNDPFITLFFSLCTRLPLTVAAPSSPPSATVTTHSQTLFPPLQCSPTSPPSHQPRHSHPPPPHPPPSPSKCNRKPPPVALNLTFSLRDHERRRRQSFAPPRSSRRALVSSPRPTASALQTLRSPRCLQHPATLPRTCLSRANRKTVEETVVRVRIGVGNSISVSVGYLHIFGLGGNMDKSQSKDLHIQGFISDATHQRGVCSPKKQVERCRTDASMLIITYTSTHNHPSPDEIFSTAYLSQKPKEQETEEATEEDLSKVEEQEHEHVE</sequence>
<keyword evidence="4" id="KW-0804">Transcription</keyword>
<feature type="domain" description="WRKY" evidence="7">
    <location>
        <begin position="219"/>
        <end position="248"/>
    </location>
</feature>
<organism evidence="8 9">
    <name type="scientific">Stylosanthes scabra</name>
    <dbReference type="NCBI Taxonomy" id="79078"/>
    <lineage>
        <taxon>Eukaryota</taxon>
        <taxon>Viridiplantae</taxon>
        <taxon>Streptophyta</taxon>
        <taxon>Embryophyta</taxon>
        <taxon>Tracheophyta</taxon>
        <taxon>Spermatophyta</taxon>
        <taxon>Magnoliopsida</taxon>
        <taxon>eudicotyledons</taxon>
        <taxon>Gunneridae</taxon>
        <taxon>Pentapetalae</taxon>
        <taxon>rosids</taxon>
        <taxon>fabids</taxon>
        <taxon>Fabales</taxon>
        <taxon>Fabaceae</taxon>
        <taxon>Papilionoideae</taxon>
        <taxon>50 kb inversion clade</taxon>
        <taxon>dalbergioids sensu lato</taxon>
        <taxon>Dalbergieae</taxon>
        <taxon>Pterocarpus clade</taxon>
        <taxon>Stylosanthes</taxon>
    </lineage>
</organism>
<feature type="compositionally biased region" description="Basic and acidic residues" evidence="6">
    <location>
        <begin position="273"/>
        <end position="286"/>
    </location>
</feature>
<name>A0ABU6XCF7_9FABA</name>
<feature type="compositionally biased region" description="Polar residues" evidence="6">
    <location>
        <begin position="45"/>
        <end position="56"/>
    </location>
</feature>
<dbReference type="SMART" id="SM00774">
    <property type="entry name" value="WRKY"/>
    <property type="match status" value="1"/>
</dbReference>
<keyword evidence="9" id="KW-1185">Reference proteome</keyword>
<dbReference type="Proteomes" id="UP001341840">
    <property type="component" value="Unassembled WGS sequence"/>
</dbReference>
<evidence type="ECO:0000256" key="2">
    <source>
        <dbReference type="ARBA" id="ARBA00023015"/>
    </source>
</evidence>
<protein>
    <recommendedName>
        <fullName evidence="7">WRKY domain-containing protein</fullName>
    </recommendedName>
</protein>
<evidence type="ECO:0000256" key="4">
    <source>
        <dbReference type="ARBA" id="ARBA00023163"/>
    </source>
</evidence>
<reference evidence="8 9" key="1">
    <citation type="journal article" date="2023" name="Plants (Basel)">
        <title>Bridging the Gap: Combining Genomics and Transcriptomics Approaches to Understand Stylosanthes scabra, an Orphan Legume from the Brazilian Caatinga.</title>
        <authorList>
            <person name="Ferreira-Neto J.R.C."/>
            <person name="da Silva M.D."/>
            <person name="Binneck E."/>
            <person name="de Melo N.F."/>
            <person name="da Silva R.H."/>
            <person name="de Melo A.L.T.M."/>
            <person name="Pandolfi V."/>
            <person name="Bustamante F.O."/>
            <person name="Brasileiro-Vidal A.C."/>
            <person name="Benko-Iseppon A.M."/>
        </authorList>
    </citation>
    <scope>NUCLEOTIDE SEQUENCE [LARGE SCALE GENOMIC DNA]</scope>
    <source>
        <tissue evidence="8">Leaves</tissue>
    </source>
</reference>
<comment type="caution">
    <text evidence="8">The sequence shown here is derived from an EMBL/GenBank/DDBJ whole genome shotgun (WGS) entry which is preliminary data.</text>
</comment>
<feature type="compositionally biased region" description="Polar residues" evidence="6">
    <location>
        <begin position="129"/>
        <end position="140"/>
    </location>
</feature>
<keyword evidence="5" id="KW-0539">Nucleus</keyword>
<dbReference type="EMBL" id="JASCZI010211658">
    <property type="protein sequence ID" value="MED6195617.1"/>
    <property type="molecule type" value="Genomic_DNA"/>
</dbReference>
<keyword evidence="2" id="KW-0805">Transcription regulation</keyword>
<dbReference type="InterPro" id="IPR003657">
    <property type="entry name" value="WRKY_dom"/>
</dbReference>
<dbReference type="SUPFAM" id="SSF118290">
    <property type="entry name" value="WRKY DNA-binding domain"/>
    <property type="match status" value="1"/>
</dbReference>
<evidence type="ECO:0000313" key="9">
    <source>
        <dbReference type="Proteomes" id="UP001341840"/>
    </source>
</evidence>
<evidence type="ECO:0000256" key="5">
    <source>
        <dbReference type="ARBA" id="ARBA00023242"/>
    </source>
</evidence>
<feature type="region of interest" description="Disordered" evidence="6">
    <location>
        <begin position="40"/>
        <end position="141"/>
    </location>
</feature>
<evidence type="ECO:0000256" key="3">
    <source>
        <dbReference type="ARBA" id="ARBA00023125"/>
    </source>
</evidence>
<gene>
    <name evidence="8" type="ORF">PIB30_039589</name>
</gene>
<evidence type="ECO:0000313" key="8">
    <source>
        <dbReference type="EMBL" id="MED6195617.1"/>
    </source>
</evidence>
<dbReference type="PANTHER" id="PTHR32096">
    <property type="entry name" value="WRKY TRANSCRIPTION FACTOR 30-RELATED-RELATED"/>
    <property type="match status" value="1"/>
</dbReference>
<dbReference type="Gene3D" id="2.20.25.80">
    <property type="entry name" value="WRKY domain"/>
    <property type="match status" value="1"/>
</dbReference>
<evidence type="ECO:0000259" key="7">
    <source>
        <dbReference type="PROSITE" id="PS50811"/>
    </source>
</evidence>
<dbReference type="Pfam" id="PF03106">
    <property type="entry name" value="WRKY"/>
    <property type="match status" value="1"/>
</dbReference>
<dbReference type="InterPro" id="IPR044810">
    <property type="entry name" value="WRKY_plant"/>
</dbReference>
<dbReference type="PANTHER" id="PTHR32096:SF18">
    <property type="entry name" value="DISEASE RESISTANCE PROTEIN RRS1B-RELATED"/>
    <property type="match status" value="1"/>
</dbReference>
<dbReference type="PROSITE" id="PS50811">
    <property type="entry name" value="WRKY"/>
    <property type="match status" value="1"/>
</dbReference>
<proteinExistence type="predicted"/>
<evidence type="ECO:0000256" key="1">
    <source>
        <dbReference type="ARBA" id="ARBA00004123"/>
    </source>
</evidence>
<accession>A0ABU6XCF7</accession>
<feature type="compositionally biased region" description="Pro residues" evidence="6">
    <location>
        <begin position="77"/>
        <end position="96"/>
    </location>
</feature>
<feature type="region of interest" description="Disordered" evidence="6">
    <location>
        <begin position="246"/>
        <end position="286"/>
    </location>
</feature>
<comment type="subcellular location">
    <subcellularLocation>
        <location evidence="1">Nucleus</location>
    </subcellularLocation>
</comment>
<dbReference type="InterPro" id="IPR036576">
    <property type="entry name" value="WRKY_dom_sf"/>
</dbReference>
<keyword evidence="3" id="KW-0238">DNA-binding</keyword>
<evidence type="ECO:0000256" key="6">
    <source>
        <dbReference type="SAM" id="MobiDB-lite"/>
    </source>
</evidence>